<dbReference type="Proteomes" id="UP001162483">
    <property type="component" value="Unassembled WGS sequence"/>
</dbReference>
<dbReference type="InterPro" id="IPR051244">
    <property type="entry name" value="TCAF"/>
</dbReference>
<evidence type="ECO:0000313" key="2">
    <source>
        <dbReference type="EMBL" id="CAI9597564.1"/>
    </source>
</evidence>
<name>A0ABN9FKS2_9NEOB</name>
<dbReference type="PANTHER" id="PTHR15730">
    <property type="entry name" value="EXPERIMENTAL AUTOIMMUNE PROSTATITIS ANTIGEN 2-RELATED"/>
    <property type="match status" value="1"/>
</dbReference>
<sequence>YLAAAYYGKGKVVVATHEHQINQPSQKQLVLNLISWLDAGRSGKIGIQWSLREMKGFLEGGFEIQQSEFNKSFSVYCCTSYTDKDAEDMLEFVAEGGGLLIAGQAWYWASVNPGKDVLIDYPGNKIINQFGISILGAVAYPGRLIILNTEAQSKGYQSRKALHKLKMLMDTSREVEEPLASWMRKLSEDCATLLAVRDQDQQAFYQYKGALINTLLKYGLPQVGLDLPVKGGGKEAFLLRIAAGLHNTLPNFENIVTKLISGTSLPGGPTQSLQINCTSKDTFVPANMALQSTGLYLPPGRTSTLIFPESAINIGLQVQIGCHTDNLSRHPEIRRAPVVVQKYTVDKVLLPVSTVFGGLIYILVPGRCNLGKIQISINDAVLAPHFKHGETSDTLWVESISIYPSPWAELESKNIILTIPSNSVRNLERPSEILAIWDQIMEAVLKLSTLPPVLDRKERVVADTQISQGWMHSGYPIMCHLKSVEALLSIENIRPDMWGAIHELGHNWEIRECTIPPHTNEAFCNLWSVYVFENVLGIPREKAHGDLQPHVREERIRKYLEDGALLDNWNTWVCLETYLQLQEGFGWQPYIKLFSDYRYIKNIKNDKTFKMSLWAELFSQQVQKNLVPFFKAWGWTMEKDLSDRLSSLPEWQENPMNKFTL</sequence>
<dbReference type="PROSITE" id="PS51723">
    <property type="entry name" value="PEPTIDASE_M60"/>
    <property type="match status" value="1"/>
</dbReference>
<dbReference type="PANTHER" id="PTHR15730:SF5">
    <property type="entry name" value="SI:CH211-210B2.2-RELATED"/>
    <property type="match status" value="1"/>
</dbReference>
<dbReference type="Gene3D" id="1.10.390.30">
    <property type="entry name" value="Peptidase M60, enhancin-like domain 3"/>
    <property type="match status" value="1"/>
</dbReference>
<dbReference type="InterPro" id="IPR042279">
    <property type="entry name" value="Pep_M60_3"/>
</dbReference>
<dbReference type="Gene3D" id="3.40.390.80">
    <property type="entry name" value="Peptidase M60, enhancin-like domain 2"/>
    <property type="match status" value="1"/>
</dbReference>
<feature type="non-terminal residue" evidence="2">
    <location>
        <position position="1"/>
    </location>
</feature>
<dbReference type="InterPro" id="IPR035423">
    <property type="entry name" value="M60-like_N"/>
</dbReference>
<organism evidence="2 3">
    <name type="scientific">Staurois parvus</name>
    <dbReference type="NCBI Taxonomy" id="386267"/>
    <lineage>
        <taxon>Eukaryota</taxon>
        <taxon>Metazoa</taxon>
        <taxon>Chordata</taxon>
        <taxon>Craniata</taxon>
        <taxon>Vertebrata</taxon>
        <taxon>Euteleostomi</taxon>
        <taxon>Amphibia</taxon>
        <taxon>Batrachia</taxon>
        <taxon>Anura</taxon>
        <taxon>Neobatrachia</taxon>
        <taxon>Ranoidea</taxon>
        <taxon>Ranidae</taxon>
        <taxon>Staurois</taxon>
    </lineage>
</organism>
<keyword evidence="3" id="KW-1185">Reference proteome</keyword>
<proteinExistence type="predicted"/>
<dbReference type="SMART" id="SM01276">
    <property type="entry name" value="M60-like"/>
    <property type="match status" value="1"/>
</dbReference>
<reference evidence="2" key="1">
    <citation type="submission" date="2023-05" db="EMBL/GenBank/DDBJ databases">
        <authorList>
            <person name="Stuckert A."/>
        </authorList>
    </citation>
    <scope>NUCLEOTIDE SEQUENCE</scope>
</reference>
<gene>
    <name evidence="2" type="ORF">SPARVUS_LOCUS12269379</name>
</gene>
<dbReference type="Pfam" id="PF13402">
    <property type="entry name" value="Peptidase_M60"/>
    <property type="match status" value="1"/>
</dbReference>
<feature type="domain" description="Peptidase M60" evidence="1">
    <location>
        <begin position="288"/>
        <end position="586"/>
    </location>
</feature>
<accession>A0ABN9FKS2</accession>
<protein>
    <recommendedName>
        <fullName evidence="1">Peptidase M60 domain-containing protein</fullName>
    </recommendedName>
</protein>
<evidence type="ECO:0000313" key="3">
    <source>
        <dbReference type="Proteomes" id="UP001162483"/>
    </source>
</evidence>
<evidence type="ECO:0000259" key="1">
    <source>
        <dbReference type="PROSITE" id="PS51723"/>
    </source>
</evidence>
<dbReference type="EMBL" id="CATNWA010017046">
    <property type="protein sequence ID" value="CAI9597564.1"/>
    <property type="molecule type" value="Genomic_DNA"/>
</dbReference>
<comment type="caution">
    <text evidence="2">The sequence shown here is derived from an EMBL/GenBank/DDBJ whole genome shotgun (WGS) entry which is preliminary data.</text>
</comment>
<dbReference type="Pfam" id="PF17291">
    <property type="entry name" value="M60-like_N"/>
    <property type="match status" value="1"/>
</dbReference>
<dbReference type="InterPro" id="IPR031161">
    <property type="entry name" value="Peptidase_M60_dom"/>
</dbReference>